<keyword evidence="5" id="KW-1185">Reference proteome</keyword>
<dbReference type="RefSeq" id="XP_046117945.1">
    <property type="nucleotide sequence ID" value="XM_046266015.1"/>
</dbReference>
<dbReference type="GO" id="GO:0030170">
    <property type="term" value="F:pyridoxal phosphate binding"/>
    <property type="evidence" value="ECO:0007669"/>
    <property type="project" value="InterPro"/>
</dbReference>
<reference evidence="4" key="1">
    <citation type="journal article" date="2021" name="IMA Fungus">
        <title>Genomic characterization of three marine fungi, including Emericellopsis atlantica sp. nov. with signatures of a generalist lifestyle and marine biomass degradation.</title>
        <authorList>
            <person name="Hagestad O.C."/>
            <person name="Hou L."/>
            <person name="Andersen J.H."/>
            <person name="Hansen E.H."/>
            <person name="Altermark B."/>
            <person name="Li C."/>
            <person name="Kuhnert E."/>
            <person name="Cox R.J."/>
            <person name="Crous P.W."/>
            <person name="Spatafora J.W."/>
            <person name="Lail K."/>
            <person name="Amirebrahimi M."/>
            <person name="Lipzen A."/>
            <person name="Pangilinan J."/>
            <person name="Andreopoulos W."/>
            <person name="Hayes R.D."/>
            <person name="Ng V."/>
            <person name="Grigoriev I.V."/>
            <person name="Jackson S.A."/>
            <person name="Sutton T.D.S."/>
            <person name="Dobson A.D.W."/>
            <person name="Rama T."/>
        </authorList>
    </citation>
    <scope>NUCLEOTIDE SEQUENCE</scope>
    <source>
        <strain evidence="4">TS7</strain>
    </source>
</reference>
<dbReference type="Gene3D" id="3.90.1150.10">
    <property type="entry name" value="Aspartate Aminotransferase, domain 1"/>
    <property type="match status" value="1"/>
</dbReference>
<evidence type="ECO:0000313" key="4">
    <source>
        <dbReference type="EMBL" id="KAG9254021.1"/>
    </source>
</evidence>
<dbReference type="GeneID" id="70296918"/>
<accession>A0A9P7ZL97</accession>
<dbReference type="GO" id="GO:0008483">
    <property type="term" value="F:transaminase activity"/>
    <property type="evidence" value="ECO:0007669"/>
    <property type="project" value="InterPro"/>
</dbReference>
<dbReference type="GO" id="GO:0005829">
    <property type="term" value="C:cytosol"/>
    <property type="evidence" value="ECO:0007669"/>
    <property type="project" value="TreeGrafter"/>
</dbReference>
<evidence type="ECO:0000256" key="2">
    <source>
        <dbReference type="ARBA" id="ARBA00022898"/>
    </source>
</evidence>
<keyword evidence="2 3" id="KW-0663">Pyridoxal phosphate</keyword>
<evidence type="ECO:0000313" key="5">
    <source>
        <dbReference type="Proteomes" id="UP000887229"/>
    </source>
</evidence>
<keyword evidence="4" id="KW-0808">Transferase</keyword>
<sequence>MLLKNIHRESAANEYRGTAADQTMQQYVQQLAAELAQKFQDIGPDTFAHLLLSLLLGRSALIFCAFMRSADCVVLQAIGTVPVPVGDFKAMKEMCDKYGTLLIMDEVISGMGRVGWLHAWEQKEVVPDIETKVWEEDSHQSLLCSSTTAWQRLSGEVLRLLFLESNIRTRTFSDGHTYQGHRVECATALEVQRIIKEDNLVDNIRENGEYLGKLLHRHLDSHPYVGNIRGRGFFWLVLLITLLYLVDYDLELMDLKLGFVADKKTKELFSPSAAIASKAHSTALNNTGISLCPETDTKDGVNGDHVLLAPAYTITSKDVGRIAGKVKEVVVTRAYEKI</sequence>
<dbReference type="OrthoDB" id="5419315at2759"/>
<evidence type="ECO:0000256" key="3">
    <source>
        <dbReference type="RuleBase" id="RU003560"/>
    </source>
</evidence>
<dbReference type="InterPro" id="IPR015421">
    <property type="entry name" value="PyrdxlP-dep_Trfase_major"/>
</dbReference>
<comment type="similarity">
    <text evidence="1 3">Belongs to the class-III pyridoxal-phosphate-dependent aminotransferase family.</text>
</comment>
<dbReference type="AlphaFoldDB" id="A0A9P7ZL97"/>
<dbReference type="Pfam" id="PF00202">
    <property type="entry name" value="Aminotran_3"/>
    <property type="match status" value="1"/>
</dbReference>
<name>A0A9P7ZL97_9HYPO</name>
<proteinExistence type="inferred from homology"/>
<dbReference type="InterPro" id="IPR015424">
    <property type="entry name" value="PyrdxlP-dep_Trfase"/>
</dbReference>
<dbReference type="EMBL" id="MU251255">
    <property type="protein sequence ID" value="KAG9254021.1"/>
    <property type="molecule type" value="Genomic_DNA"/>
</dbReference>
<dbReference type="InterPro" id="IPR015422">
    <property type="entry name" value="PyrdxlP-dep_Trfase_small"/>
</dbReference>
<comment type="caution">
    <text evidence="4">The sequence shown here is derived from an EMBL/GenBank/DDBJ whole genome shotgun (WGS) entry which is preliminary data.</text>
</comment>
<gene>
    <name evidence="4" type="ORF">F5Z01DRAFT_687486</name>
</gene>
<organism evidence="4 5">
    <name type="scientific">Emericellopsis atlantica</name>
    <dbReference type="NCBI Taxonomy" id="2614577"/>
    <lineage>
        <taxon>Eukaryota</taxon>
        <taxon>Fungi</taxon>
        <taxon>Dikarya</taxon>
        <taxon>Ascomycota</taxon>
        <taxon>Pezizomycotina</taxon>
        <taxon>Sordariomycetes</taxon>
        <taxon>Hypocreomycetidae</taxon>
        <taxon>Hypocreales</taxon>
        <taxon>Bionectriaceae</taxon>
        <taxon>Emericellopsis</taxon>
    </lineage>
</organism>
<dbReference type="PANTHER" id="PTHR43094:SF1">
    <property type="entry name" value="AMINOTRANSFERASE CLASS-III"/>
    <property type="match status" value="1"/>
</dbReference>
<dbReference type="PANTHER" id="PTHR43094">
    <property type="entry name" value="AMINOTRANSFERASE"/>
    <property type="match status" value="1"/>
</dbReference>
<dbReference type="Gene3D" id="3.40.640.10">
    <property type="entry name" value="Type I PLP-dependent aspartate aminotransferase-like (Major domain)"/>
    <property type="match status" value="1"/>
</dbReference>
<dbReference type="SUPFAM" id="SSF53383">
    <property type="entry name" value="PLP-dependent transferases"/>
    <property type="match status" value="1"/>
</dbReference>
<dbReference type="Proteomes" id="UP000887229">
    <property type="component" value="Unassembled WGS sequence"/>
</dbReference>
<protein>
    <submittedName>
        <fullName evidence="4">Pyridoxal phosphate-dependent transferase</fullName>
    </submittedName>
</protein>
<evidence type="ECO:0000256" key="1">
    <source>
        <dbReference type="ARBA" id="ARBA00008954"/>
    </source>
</evidence>
<dbReference type="InterPro" id="IPR005814">
    <property type="entry name" value="Aminotrans_3"/>
</dbReference>